<reference evidence="4" key="1">
    <citation type="submission" date="2016-09" db="EMBL/GenBank/DDBJ databases">
        <title>Streptomyces puniciscabiei strain:TW1S1 Genome sequencing and assembly.</title>
        <authorList>
            <person name="Kim M.-K."/>
            <person name="Kim S.B."/>
        </authorList>
    </citation>
    <scope>NUCLEOTIDE SEQUENCE [LARGE SCALE GENOMIC DNA]</scope>
    <source>
        <strain evidence="4">TW1S1</strain>
    </source>
</reference>
<organism evidence="3 4">
    <name type="scientific">Streptomyces fodineus</name>
    <dbReference type="NCBI Taxonomy" id="1904616"/>
    <lineage>
        <taxon>Bacteria</taxon>
        <taxon>Bacillati</taxon>
        <taxon>Actinomycetota</taxon>
        <taxon>Actinomycetes</taxon>
        <taxon>Kitasatosporales</taxon>
        <taxon>Streptomycetaceae</taxon>
        <taxon>Streptomyces</taxon>
    </lineage>
</organism>
<evidence type="ECO:0000313" key="3">
    <source>
        <dbReference type="EMBL" id="AOR30382.1"/>
    </source>
</evidence>
<dbReference type="EMBL" id="CP017248">
    <property type="protein sequence ID" value="AOR30382.1"/>
    <property type="molecule type" value="Genomic_DNA"/>
</dbReference>
<gene>
    <name evidence="3" type="ORF">BFF78_04320</name>
</gene>
<accession>A0A1D7Y465</accession>
<proteinExistence type="predicted"/>
<evidence type="ECO:0000313" key="4">
    <source>
        <dbReference type="Proteomes" id="UP000094960"/>
    </source>
</evidence>
<dbReference type="GO" id="GO:0006281">
    <property type="term" value="P:DNA repair"/>
    <property type="evidence" value="ECO:0007669"/>
    <property type="project" value="InterPro"/>
</dbReference>
<protein>
    <recommendedName>
        <fullName evidence="2">ATP-dependent DNA ligase family profile domain-containing protein</fullName>
    </recommendedName>
</protein>
<name>A0A1D7Y465_9ACTN</name>
<dbReference type="Pfam" id="PF01068">
    <property type="entry name" value="DNA_ligase_A_M"/>
    <property type="match status" value="1"/>
</dbReference>
<sequence>MILARFPDLVHAAAELPDGLILDGELLVWAGEHLSFEALQRRAVSHGRTGARLAEQMPAHFVVFDVLQIDGHELLRTPYAECRARLETVFAEHHLADPWTLCPETRDMTLARERLMSWTEVPGIEGLIIRGSQQHYLPGARALIKTGVRSCGPSPAAHSCSPVTSGISPISSLRPREVTRGRASGSLRHGGPEPRWTWSLSSRNGSPRLFGGRRGLVADRR</sequence>
<dbReference type="SUPFAM" id="SSF56091">
    <property type="entry name" value="DNA ligase/mRNA capping enzyme, catalytic domain"/>
    <property type="match status" value="1"/>
</dbReference>
<evidence type="ECO:0000256" key="1">
    <source>
        <dbReference type="SAM" id="MobiDB-lite"/>
    </source>
</evidence>
<dbReference type="Gene3D" id="3.30.470.30">
    <property type="entry name" value="DNA ligase/mRNA capping enzyme"/>
    <property type="match status" value="1"/>
</dbReference>
<dbReference type="AlphaFoldDB" id="A0A1D7Y465"/>
<feature type="domain" description="ATP-dependent DNA ligase family profile" evidence="2">
    <location>
        <begin position="4"/>
        <end position="145"/>
    </location>
</feature>
<dbReference type="GO" id="GO:0006310">
    <property type="term" value="P:DNA recombination"/>
    <property type="evidence" value="ECO:0007669"/>
    <property type="project" value="InterPro"/>
</dbReference>
<dbReference type="GO" id="GO:0003910">
    <property type="term" value="F:DNA ligase (ATP) activity"/>
    <property type="evidence" value="ECO:0007669"/>
    <property type="project" value="InterPro"/>
</dbReference>
<dbReference type="GO" id="GO:0005524">
    <property type="term" value="F:ATP binding"/>
    <property type="evidence" value="ECO:0007669"/>
    <property type="project" value="InterPro"/>
</dbReference>
<evidence type="ECO:0000259" key="2">
    <source>
        <dbReference type="Pfam" id="PF01068"/>
    </source>
</evidence>
<dbReference type="Proteomes" id="UP000094960">
    <property type="component" value="Chromosome"/>
</dbReference>
<dbReference type="KEGG" id="spun:BFF78_04320"/>
<keyword evidence="4" id="KW-1185">Reference proteome</keyword>
<feature type="region of interest" description="Disordered" evidence="1">
    <location>
        <begin position="175"/>
        <end position="202"/>
    </location>
</feature>
<dbReference type="InterPro" id="IPR012310">
    <property type="entry name" value="DNA_ligase_ATP-dep_cent"/>
</dbReference>
<dbReference type="RefSeq" id="WP_069777034.1">
    <property type="nucleotide sequence ID" value="NZ_CP017248.1"/>
</dbReference>